<keyword evidence="4" id="KW-0598">Phosphotransferase system</keyword>
<gene>
    <name evidence="5" type="primary">licA_7</name>
    <name evidence="5" type="ORF">SDC9_163812</name>
</gene>
<dbReference type="EMBL" id="VSSQ01063428">
    <property type="protein sequence ID" value="MPN16468.1"/>
    <property type="molecule type" value="Genomic_DNA"/>
</dbReference>
<dbReference type="AlphaFoldDB" id="A0A645FPW5"/>
<evidence type="ECO:0000256" key="3">
    <source>
        <dbReference type="ARBA" id="ARBA00022679"/>
    </source>
</evidence>
<keyword evidence="2" id="KW-0762">Sugar transport</keyword>
<protein>
    <submittedName>
        <fullName evidence="5">Lichenan-specific phosphotransferase enzyme IIA component</fullName>
    </submittedName>
</protein>
<dbReference type="SUPFAM" id="SSF46973">
    <property type="entry name" value="Enzyme IIa from lactose specific PTS, IIa-lac"/>
    <property type="match status" value="1"/>
</dbReference>
<dbReference type="InterPro" id="IPR003188">
    <property type="entry name" value="PTS_IIA_lac/cel"/>
</dbReference>
<dbReference type="GO" id="GO:0009401">
    <property type="term" value="P:phosphoenolpyruvate-dependent sugar phosphotransferase system"/>
    <property type="evidence" value="ECO:0007669"/>
    <property type="project" value="UniProtKB-KW"/>
</dbReference>
<evidence type="ECO:0000256" key="4">
    <source>
        <dbReference type="ARBA" id="ARBA00022683"/>
    </source>
</evidence>
<dbReference type="PROSITE" id="PS51095">
    <property type="entry name" value="PTS_EIIA_TYPE_3"/>
    <property type="match status" value="1"/>
</dbReference>
<dbReference type="PANTHER" id="PTHR34382">
    <property type="entry name" value="PTS SYSTEM N,N'-DIACETYLCHITOBIOSE-SPECIFIC EIIA COMPONENT"/>
    <property type="match status" value="1"/>
</dbReference>
<keyword evidence="3 5" id="KW-0808">Transferase</keyword>
<dbReference type="Gene3D" id="1.20.58.80">
    <property type="entry name" value="Phosphotransferase system, lactose/cellobiose-type IIA subunit"/>
    <property type="match status" value="1"/>
</dbReference>
<evidence type="ECO:0000256" key="1">
    <source>
        <dbReference type="ARBA" id="ARBA00022448"/>
    </source>
</evidence>
<comment type="caution">
    <text evidence="5">The sequence shown here is derived from an EMBL/GenBank/DDBJ whole genome shotgun (WGS) entry which is preliminary data.</text>
</comment>
<dbReference type="InterPro" id="IPR036542">
    <property type="entry name" value="PTS_IIA_lac/cel_sf"/>
</dbReference>
<evidence type="ECO:0000256" key="2">
    <source>
        <dbReference type="ARBA" id="ARBA00022597"/>
    </source>
</evidence>
<sequence length="92" mass="10624">MLAIKAARKFNFDEVDQLLQDAQDELVEAHHSQTNLIQDEARGNTKPVPLIMVHALDHLNDAMIIIENAREMKNIYSILNQLLMKEKEENNE</sequence>
<dbReference type="GO" id="GO:0016740">
    <property type="term" value="F:transferase activity"/>
    <property type="evidence" value="ECO:0007669"/>
    <property type="project" value="UniProtKB-KW"/>
</dbReference>
<organism evidence="5">
    <name type="scientific">bioreactor metagenome</name>
    <dbReference type="NCBI Taxonomy" id="1076179"/>
    <lineage>
        <taxon>unclassified sequences</taxon>
        <taxon>metagenomes</taxon>
        <taxon>ecological metagenomes</taxon>
    </lineage>
</organism>
<dbReference type="PANTHER" id="PTHR34382:SF7">
    <property type="entry name" value="PTS SYSTEM N,N'-DIACETYLCHITOBIOSE-SPECIFIC EIIA COMPONENT"/>
    <property type="match status" value="1"/>
</dbReference>
<keyword evidence="1" id="KW-0813">Transport</keyword>
<evidence type="ECO:0000313" key="5">
    <source>
        <dbReference type="EMBL" id="MPN16468.1"/>
    </source>
</evidence>
<reference evidence="5" key="1">
    <citation type="submission" date="2019-08" db="EMBL/GenBank/DDBJ databases">
        <authorList>
            <person name="Kucharzyk K."/>
            <person name="Murdoch R.W."/>
            <person name="Higgins S."/>
            <person name="Loffler F."/>
        </authorList>
    </citation>
    <scope>NUCLEOTIDE SEQUENCE</scope>
</reference>
<name>A0A645FPW5_9ZZZZ</name>
<accession>A0A645FPW5</accession>
<dbReference type="Pfam" id="PF02255">
    <property type="entry name" value="PTS_IIA"/>
    <property type="match status" value="1"/>
</dbReference>
<proteinExistence type="predicted"/>